<keyword evidence="5" id="KW-0325">Glycoprotein</keyword>
<reference evidence="9 10" key="1">
    <citation type="submission" date="2025-04" db="UniProtKB">
        <authorList>
            <consortium name="RefSeq"/>
        </authorList>
    </citation>
    <scope>IDENTIFICATION</scope>
</reference>
<organism evidence="8 11">
    <name type="scientific">Trichoplusia ni</name>
    <name type="common">Cabbage looper</name>
    <dbReference type="NCBI Taxonomy" id="7111"/>
    <lineage>
        <taxon>Eukaryota</taxon>
        <taxon>Metazoa</taxon>
        <taxon>Ecdysozoa</taxon>
        <taxon>Arthropoda</taxon>
        <taxon>Hexapoda</taxon>
        <taxon>Insecta</taxon>
        <taxon>Pterygota</taxon>
        <taxon>Neoptera</taxon>
        <taxon>Endopterygota</taxon>
        <taxon>Lepidoptera</taxon>
        <taxon>Glossata</taxon>
        <taxon>Ditrysia</taxon>
        <taxon>Noctuoidea</taxon>
        <taxon>Noctuidae</taxon>
        <taxon>Plusiinae</taxon>
        <taxon>Trichoplusia</taxon>
    </lineage>
</organism>
<dbReference type="InterPro" id="IPR019826">
    <property type="entry name" value="Carboxylesterase_B_AS"/>
</dbReference>
<dbReference type="PANTHER" id="PTHR11559">
    <property type="entry name" value="CARBOXYLESTERASE"/>
    <property type="match status" value="1"/>
</dbReference>
<dbReference type="SUPFAM" id="SSF53474">
    <property type="entry name" value="alpha/beta-Hydrolases"/>
    <property type="match status" value="1"/>
</dbReference>
<evidence type="ECO:0000256" key="3">
    <source>
        <dbReference type="ARBA" id="ARBA00022801"/>
    </source>
</evidence>
<dbReference type="Proteomes" id="UP000322000">
    <property type="component" value="Chromosome 13"/>
</dbReference>
<dbReference type="OrthoDB" id="19653at2759"/>
<sequence length="560" mass="63040">MSISEDLQCIVSTKEGPICGYIDKTGGTDQYKFKSIPYALPPVGRLRFLPPYPVRPWTEVLDCTKDHPIPNYSTKNLDVTGAEDCLYIEVCSPNIQPDKPLPVMFWIGGYFFTYVIDQILDPTLLVEQNVVYVRCGFRTGPFGFLSINDYTAPGNCGLKDVVLALKWVQNNICFFGGDRNNVTLFGSSSGGAIVNYMMLSPMATGLFHKAIIQSASALNNWSLNKNPSQPVIELAKELGINKSSKQEIVDELRKLPAKDIISAFLKLKKASESKAHGFVIDSVFKPCIEVDLEGLPAFITKGPSVTIKSGNFNKVPIIIGSNNTEGSLLEFIVEDFYSDYEKYNENVSLLVPRELTREDKITQTIGHKLLKFYLGGEEYLTPDTRTQYLQLISDYYFTYYVNKTVRMLKQPMNGVPIYYYVLNFAGEWTVPKKLEFLNSVGHAAELPFLFRIKSEDEVCKGSRDSIATRTRVIKLWTNFAKTGNPTPEPHDPALSITWDPVMTEEHLNYLSIGAELTKGSNPFYERMKFWDDLQKEHSFVKTLVHFTDLGYGGCCIAAKN</sequence>
<dbReference type="Pfam" id="PF00135">
    <property type="entry name" value="COesterase"/>
    <property type="match status" value="1"/>
</dbReference>
<dbReference type="GeneID" id="113499826"/>
<evidence type="ECO:0000313" key="11">
    <source>
        <dbReference type="RefSeq" id="XP_026736176.1"/>
    </source>
</evidence>
<dbReference type="InterPro" id="IPR029058">
    <property type="entry name" value="AB_hydrolase_fold"/>
</dbReference>
<dbReference type="AlphaFoldDB" id="A0A7E5W7H2"/>
<comment type="similarity">
    <text evidence="1 6">Belongs to the type-B carboxylesterase/lipase family.</text>
</comment>
<keyword evidence="4" id="KW-1015">Disulfide bond</keyword>
<dbReference type="RefSeq" id="XP_026736176.1">
    <property type="nucleotide sequence ID" value="XM_026880375.1"/>
</dbReference>
<dbReference type="InterPro" id="IPR050309">
    <property type="entry name" value="Type-B_Carboxylest/Lipase"/>
</dbReference>
<evidence type="ECO:0000256" key="6">
    <source>
        <dbReference type="RuleBase" id="RU361235"/>
    </source>
</evidence>
<evidence type="ECO:0000256" key="1">
    <source>
        <dbReference type="ARBA" id="ARBA00005964"/>
    </source>
</evidence>
<dbReference type="RefSeq" id="XP_026736174.1">
    <property type="nucleotide sequence ID" value="XM_026880373.1"/>
</dbReference>
<dbReference type="RefSeq" id="XP_026736175.1">
    <property type="nucleotide sequence ID" value="XM_026880374.1"/>
</dbReference>
<keyword evidence="2" id="KW-0719">Serine esterase</keyword>
<dbReference type="GO" id="GO:0052689">
    <property type="term" value="F:carboxylic ester hydrolase activity"/>
    <property type="evidence" value="ECO:0007669"/>
    <property type="project" value="UniProtKB-KW"/>
</dbReference>
<keyword evidence="8" id="KW-1185">Reference proteome</keyword>
<evidence type="ECO:0000259" key="7">
    <source>
        <dbReference type="Pfam" id="PF00135"/>
    </source>
</evidence>
<dbReference type="InterPro" id="IPR002018">
    <property type="entry name" value="CarbesteraseB"/>
</dbReference>
<dbReference type="KEGG" id="tnl:113499826"/>
<name>A0A7E5W7H2_TRINI</name>
<evidence type="ECO:0000313" key="10">
    <source>
        <dbReference type="RefSeq" id="XP_026736175.1"/>
    </source>
</evidence>
<evidence type="ECO:0000256" key="2">
    <source>
        <dbReference type="ARBA" id="ARBA00022487"/>
    </source>
</evidence>
<evidence type="ECO:0000313" key="9">
    <source>
        <dbReference type="RefSeq" id="XP_026736174.1"/>
    </source>
</evidence>
<keyword evidence="3 6" id="KW-0378">Hydrolase</keyword>
<proteinExistence type="inferred from homology"/>
<protein>
    <recommendedName>
        <fullName evidence="6">Carboxylic ester hydrolase</fullName>
        <ecNumber evidence="6">3.1.1.-</ecNumber>
    </recommendedName>
</protein>
<gene>
    <name evidence="9 10 11" type="primary">LOC113499826</name>
</gene>
<dbReference type="EC" id="3.1.1.-" evidence="6"/>
<feature type="domain" description="Carboxylesterase type B" evidence="7">
    <location>
        <begin position="10"/>
        <end position="530"/>
    </location>
</feature>
<dbReference type="PROSITE" id="PS00122">
    <property type="entry name" value="CARBOXYLESTERASE_B_1"/>
    <property type="match status" value="1"/>
</dbReference>
<dbReference type="Gene3D" id="3.40.50.1820">
    <property type="entry name" value="alpha/beta hydrolase"/>
    <property type="match status" value="1"/>
</dbReference>
<evidence type="ECO:0000256" key="5">
    <source>
        <dbReference type="ARBA" id="ARBA00023180"/>
    </source>
</evidence>
<evidence type="ECO:0000256" key="4">
    <source>
        <dbReference type="ARBA" id="ARBA00023157"/>
    </source>
</evidence>
<accession>A0A7E5W7H2</accession>
<evidence type="ECO:0000313" key="8">
    <source>
        <dbReference type="Proteomes" id="UP000322000"/>
    </source>
</evidence>